<comment type="caution">
    <text evidence="19">The sequence shown here is derived from an EMBL/GenBank/DDBJ whole genome shotgun (WGS) entry which is preliminary data.</text>
</comment>
<dbReference type="GO" id="GO:0007602">
    <property type="term" value="P:phototransduction"/>
    <property type="evidence" value="ECO:0007669"/>
    <property type="project" value="UniProtKB-KW"/>
</dbReference>
<feature type="transmembrane region" description="Helical" evidence="17">
    <location>
        <begin position="156"/>
        <end position="177"/>
    </location>
</feature>
<gene>
    <name evidence="19" type="ORF">CLODIP_2_CD09396</name>
</gene>
<proteinExistence type="inferred from homology"/>
<dbReference type="InterPro" id="IPR000276">
    <property type="entry name" value="GPCR_Rhodpsn"/>
</dbReference>
<evidence type="ECO:0000256" key="2">
    <source>
        <dbReference type="ARBA" id="ARBA00010663"/>
    </source>
</evidence>
<feature type="transmembrane region" description="Helical" evidence="17">
    <location>
        <begin position="113"/>
        <end position="135"/>
    </location>
</feature>
<evidence type="ECO:0000256" key="1">
    <source>
        <dbReference type="ARBA" id="ARBA00004141"/>
    </source>
</evidence>
<organism evidence="19 20">
    <name type="scientific">Cloeon dipterum</name>
    <dbReference type="NCBI Taxonomy" id="197152"/>
    <lineage>
        <taxon>Eukaryota</taxon>
        <taxon>Metazoa</taxon>
        <taxon>Ecdysozoa</taxon>
        <taxon>Arthropoda</taxon>
        <taxon>Hexapoda</taxon>
        <taxon>Insecta</taxon>
        <taxon>Pterygota</taxon>
        <taxon>Palaeoptera</taxon>
        <taxon>Ephemeroptera</taxon>
        <taxon>Pisciforma</taxon>
        <taxon>Baetidae</taxon>
        <taxon>Cloeon</taxon>
    </lineage>
</organism>
<dbReference type="PRINTS" id="PR00237">
    <property type="entry name" value="GPCRRHODOPSN"/>
</dbReference>
<keyword evidence="14 16" id="KW-0807">Transducer</keyword>
<feature type="transmembrane region" description="Helical" evidence="17">
    <location>
        <begin position="205"/>
        <end position="233"/>
    </location>
</feature>
<evidence type="ECO:0000256" key="9">
    <source>
        <dbReference type="ARBA" id="ARBA00023040"/>
    </source>
</evidence>
<keyword evidence="12 16" id="KW-0675">Receptor</keyword>
<keyword evidence="10 17" id="KW-0472">Membrane</keyword>
<keyword evidence="15" id="KW-0844">Vision</keyword>
<feature type="domain" description="G-protein coupled receptors family 1 profile" evidence="18">
    <location>
        <begin position="57"/>
        <end position="345"/>
    </location>
</feature>
<dbReference type="Pfam" id="PF00001">
    <property type="entry name" value="7tm_1"/>
    <property type="match status" value="1"/>
</dbReference>
<evidence type="ECO:0000313" key="19">
    <source>
        <dbReference type="EMBL" id="CAB3383337.1"/>
    </source>
</evidence>
<dbReference type="PROSITE" id="PS00237">
    <property type="entry name" value="G_PROTEIN_RECEP_F1_1"/>
    <property type="match status" value="1"/>
</dbReference>
<dbReference type="Gene3D" id="1.20.1070.10">
    <property type="entry name" value="Rhodopsin 7-helix transmembrane proteins"/>
    <property type="match status" value="1"/>
</dbReference>
<evidence type="ECO:0000256" key="7">
    <source>
        <dbReference type="ARBA" id="ARBA00022989"/>
    </source>
</evidence>
<dbReference type="Proteomes" id="UP000494165">
    <property type="component" value="Unassembled WGS sequence"/>
</dbReference>
<keyword evidence="3" id="KW-0600">Photoreceptor protein</keyword>
<feature type="transmembrane region" description="Helical" evidence="17">
    <location>
        <begin position="292"/>
        <end position="316"/>
    </location>
</feature>
<evidence type="ECO:0000259" key="18">
    <source>
        <dbReference type="PROSITE" id="PS50262"/>
    </source>
</evidence>
<evidence type="ECO:0000256" key="6">
    <source>
        <dbReference type="ARBA" id="ARBA00022925"/>
    </source>
</evidence>
<evidence type="ECO:0000256" key="16">
    <source>
        <dbReference type="RuleBase" id="RU000688"/>
    </source>
</evidence>
<feature type="transmembrane region" description="Helical" evidence="17">
    <location>
        <begin position="78"/>
        <end position="101"/>
    </location>
</feature>
<keyword evidence="20" id="KW-1185">Reference proteome</keyword>
<dbReference type="GO" id="GO:0007601">
    <property type="term" value="P:visual perception"/>
    <property type="evidence" value="ECO:0007669"/>
    <property type="project" value="UniProtKB-KW"/>
</dbReference>
<dbReference type="EMBL" id="CADEPI010000304">
    <property type="protein sequence ID" value="CAB3383337.1"/>
    <property type="molecule type" value="Genomic_DNA"/>
</dbReference>
<reference evidence="19 20" key="1">
    <citation type="submission" date="2020-04" db="EMBL/GenBank/DDBJ databases">
        <authorList>
            <person name="Alioto T."/>
            <person name="Alioto T."/>
            <person name="Gomez Garrido J."/>
        </authorList>
    </citation>
    <scope>NUCLEOTIDE SEQUENCE [LARGE SCALE GENOMIC DNA]</scope>
</reference>
<dbReference type="PANTHER" id="PTHR24240">
    <property type="entry name" value="OPSIN"/>
    <property type="match status" value="1"/>
</dbReference>
<evidence type="ECO:0000256" key="15">
    <source>
        <dbReference type="ARBA" id="ARBA00023305"/>
    </source>
</evidence>
<accession>A0A8S1DR55</accession>
<keyword evidence="9 16" id="KW-0297">G-protein coupled receptor</keyword>
<evidence type="ECO:0000256" key="11">
    <source>
        <dbReference type="ARBA" id="ARBA00023157"/>
    </source>
</evidence>
<keyword evidence="7 17" id="KW-1133">Transmembrane helix</keyword>
<evidence type="ECO:0000256" key="10">
    <source>
        <dbReference type="ARBA" id="ARBA00023136"/>
    </source>
</evidence>
<dbReference type="GO" id="GO:0004930">
    <property type="term" value="F:G protein-coupled receptor activity"/>
    <property type="evidence" value="ECO:0007669"/>
    <property type="project" value="UniProtKB-KW"/>
</dbReference>
<evidence type="ECO:0000256" key="17">
    <source>
        <dbReference type="SAM" id="Phobius"/>
    </source>
</evidence>
<evidence type="ECO:0000256" key="14">
    <source>
        <dbReference type="ARBA" id="ARBA00023224"/>
    </source>
</evidence>
<dbReference type="PROSITE" id="PS50262">
    <property type="entry name" value="G_PROTEIN_RECEP_F1_2"/>
    <property type="match status" value="1"/>
</dbReference>
<comment type="subcellular location">
    <subcellularLocation>
        <location evidence="1">Membrane</location>
        <topology evidence="1">Multi-pass membrane protein</topology>
    </subcellularLocation>
</comment>
<keyword evidence="6" id="KW-0681">Retinal protein</keyword>
<dbReference type="FunFam" id="1.20.1070.10:FF:000044">
    <property type="entry name" value="Opsin, ultraviolet-sensitive"/>
    <property type="match status" value="1"/>
</dbReference>
<dbReference type="OrthoDB" id="9996086at2759"/>
<keyword evidence="11" id="KW-1015">Disulfide bond</keyword>
<dbReference type="InterPro" id="IPR050125">
    <property type="entry name" value="GPCR_opsins"/>
</dbReference>
<sequence length="566" mass="61853">MDEQHPTGWPGNASAEDEATSSLPSLDHWLKYQSPRPEIHYAVGTLLVLIGTTGALGNSLVLFVFTRFRRLRGPASSFIVNLAIADLCNSLLHSMAAASSFKGKWSFGRTGCVVYAFGVGYFGLLSIVTLSAIAVERYMVITAKPFSGNWKITQYGARKMCVLVWLYCLTMAMPPLFGWSRYVTEGFQTSCSWDYLTRTSSNRAYYIYLLSLGFVLPVGVIAYCYTFILAAIYQHGKEMDAVKKAHVNSGYYRGGKTKASFTSASHHASNSTSSRNGHASSAHNSTFKTAEIILRLVVFFLISWTPYSIISCIGQFGDKSLVTPWSTTLSALLAKASVVYNPIIYGLSHPHFRSSLKTYLSSFNAAPSNHTALLRPNSPTAAPTALVALRAGAAAAAAAAGQESQISLMRVSNSRQHHLQLHHSRRGLSGVRDFVSDPGDPSELQKHRFLNNRIQHQQVLNRPQLTLHHVTLHWQNNDSEEVSQNSDDGEGTSGVVCSSGTTTVASRYPPPRAICVVYEGGSVCCHVTKESCSSSMGHLPKSVNTGRRGVRSSTRLVFDEDIQCVE</sequence>
<keyword evidence="5 16" id="KW-0812">Transmembrane</keyword>
<evidence type="ECO:0000313" key="20">
    <source>
        <dbReference type="Proteomes" id="UP000494165"/>
    </source>
</evidence>
<protein>
    <recommendedName>
        <fullName evidence="18">G-protein coupled receptors family 1 profile domain-containing protein</fullName>
    </recommendedName>
</protein>
<evidence type="ECO:0000256" key="5">
    <source>
        <dbReference type="ARBA" id="ARBA00022692"/>
    </source>
</evidence>
<comment type="similarity">
    <text evidence="2 16">Belongs to the G-protein coupled receptor 1 family.</text>
</comment>
<keyword evidence="8" id="KW-0157">Chromophore</keyword>
<keyword evidence="13" id="KW-0325">Glycoprotein</keyword>
<keyword evidence="4" id="KW-0716">Sensory transduction</keyword>
<dbReference type="GO" id="GO:0016020">
    <property type="term" value="C:membrane"/>
    <property type="evidence" value="ECO:0007669"/>
    <property type="project" value="UniProtKB-SubCell"/>
</dbReference>
<evidence type="ECO:0000256" key="4">
    <source>
        <dbReference type="ARBA" id="ARBA00022606"/>
    </source>
</evidence>
<dbReference type="GO" id="GO:0009881">
    <property type="term" value="F:photoreceptor activity"/>
    <property type="evidence" value="ECO:0007669"/>
    <property type="project" value="UniProtKB-KW"/>
</dbReference>
<evidence type="ECO:0000256" key="13">
    <source>
        <dbReference type="ARBA" id="ARBA00023180"/>
    </source>
</evidence>
<dbReference type="InterPro" id="IPR017452">
    <property type="entry name" value="GPCR_Rhodpsn_7TM"/>
</dbReference>
<dbReference type="AlphaFoldDB" id="A0A8S1DR55"/>
<name>A0A8S1DR55_9INSE</name>
<evidence type="ECO:0000256" key="8">
    <source>
        <dbReference type="ARBA" id="ARBA00022991"/>
    </source>
</evidence>
<evidence type="ECO:0000256" key="3">
    <source>
        <dbReference type="ARBA" id="ARBA00022543"/>
    </source>
</evidence>
<dbReference type="SUPFAM" id="SSF81321">
    <property type="entry name" value="Family A G protein-coupled receptor-like"/>
    <property type="match status" value="1"/>
</dbReference>
<evidence type="ECO:0000256" key="12">
    <source>
        <dbReference type="ARBA" id="ARBA00023170"/>
    </source>
</evidence>
<feature type="transmembrane region" description="Helical" evidence="17">
    <location>
        <begin position="39"/>
        <end position="66"/>
    </location>
</feature>